<evidence type="ECO:0000256" key="6">
    <source>
        <dbReference type="ARBA" id="ARBA00023180"/>
    </source>
</evidence>
<evidence type="ECO:0000256" key="8">
    <source>
        <dbReference type="SAM" id="Phobius"/>
    </source>
</evidence>
<accession>A0A0X3Q4V3</accession>
<keyword evidence="7" id="KW-0175">Coiled coil</keyword>
<evidence type="ECO:0000256" key="2">
    <source>
        <dbReference type="ARBA" id="ARBA00006058"/>
    </source>
</evidence>
<evidence type="ECO:0000256" key="1">
    <source>
        <dbReference type="ARBA" id="ARBA00004141"/>
    </source>
</evidence>
<proteinExistence type="inferred from homology"/>
<protein>
    <recommendedName>
        <fullName evidence="10">Prominin-1-A</fullName>
    </recommendedName>
</protein>
<reference evidence="9" key="1">
    <citation type="submission" date="2016-01" db="EMBL/GenBank/DDBJ databases">
        <title>Reference transcriptome for the parasite Schistocephalus solidus: insights into the molecular evolution of parasitism.</title>
        <authorList>
            <person name="Hebert F.O."/>
            <person name="Grambauer S."/>
            <person name="Barber I."/>
            <person name="Landry C.R."/>
            <person name="Aubin-Horth N."/>
        </authorList>
    </citation>
    <scope>NUCLEOTIDE SEQUENCE</scope>
</reference>
<feature type="transmembrane region" description="Helical" evidence="8">
    <location>
        <begin position="147"/>
        <end position="175"/>
    </location>
</feature>
<sequence length="858" mass="92619">MIIPTALGCVAAIFAAILQYQNGGLLNVFLKPVPSTDGHSGPSFDIQQDPSVMSTNLMDIVWGKLTAADLAVLAALPTELGGGQEGVAKAIENPNREGQLIVTFLVCLVFAGLGLLAIFVFSLVCCFCCSSEDDRSLESSSSKDQNFIYCALHLLTIVMTALLILGLAISIGYYFGAANVLSETLANSQANDDEVLVWLRGNSSSFSLGRIMQFAVSNVAKFGNSAIESAKTNVHSAISIVKKNLLEKSLPDEISTLVAALMTKFQVMEILTSVDEIMDALNNANKHSNYITTHYDPTIATISKHSFELNNILDLIATKCATDSSQVTAFKKNFNPRNVLPVPLAVTTMLEETNKQLQELKSKLDTVTKQLQAMQEKVMDELGDKLDLKQITESVNNLIKTFEAQLTKVNEQLDTVTTQASGYLRKYSGAAKAVLYLLCLPCLLAGSLFLIVLVFFLLEAVQRHMFSLTGVSASKASGGWQSRLRICGGGGMFCICSGLLLLPVVLFGLVSVVMVTFGGFLHAEVCPYIANSSGIRKTDYVINSKAQVQWADFILSHVARGRWSTGKELASILNLKAPQNLLHSLEIGCDPQNAGPTPKLGLLGQMGIENLVNISTLLESPLITDGIANAKMIFIDGVAGAKLGDIIPNDVTANIKKSINGLQTAFAALNILNSAEYLQKQTFQANEIKVFADSLHSTCSTPKNSLTDLVPKLEASNVASNKLRDAYNGLNDNTLVQKLTRLELGIDSFKKLTVDRDSVTQALEGPFTNFVAALLGSINKTGSEAFTKLTQSLLPCGSLYYAVKSVVFMGCGPSGLAPRVFAWGLFLSLCLFFTFFSLLSLCLLWRVQNHQLKRISGS</sequence>
<keyword evidence="4 8" id="KW-1133">Transmembrane helix</keyword>
<evidence type="ECO:0000256" key="5">
    <source>
        <dbReference type="ARBA" id="ARBA00023136"/>
    </source>
</evidence>
<organism evidence="9">
    <name type="scientific">Schistocephalus solidus</name>
    <name type="common">Tapeworm</name>
    <dbReference type="NCBI Taxonomy" id="70667"/>
    <lineage>
        <taxon>Eukaryota</taxon>
        <taxon>Metazoa</taxon>
        <taxon>Spiralia</taxon>
        <taxon>Lophotrochozoa</taxon>
        <taxon>Platyhelminthes</taxon>
        <taxon>Cestoda</taxon>
        <taxon>Eucestoda</taxon>
        <taxon>Diphyllobothriidea</taxon>
        <taxon>Diphyllobothriidae</taxon>
        <taxon>Schistocephalus</taxon>
    </lineage>
</organism>
<evidence type="ECO:0000313" key="9">
    <source>
        <dbReference type="EMBL" id="JAP59119.1"/>
    </source>
</evidence>
<dbReference type="AlphaFoldDB" id="A0A0X3Q4V3"/>
<keyword evidence="3 8" id="KW-0812">Transmembrane</keyword>
<evidence type="ECO:0008006" key="10">
    <source>
        <dbReference type="Google" id="ProtNLM"/>
    </source>
</evidence>
<dbReference type="PANTHER" id="PTHR22730">
    <property type="entry name" value="PROMININ PROM PROTEIN"/>
    <property type="match status" value="1"/>
</dbReference>
<keyword evidence="5 8" id="KW-0472">Membrane</keyword>
<evidence type="ECO:0000256" key="7">
    <source>
        <dbReference type="SAM" id="Coils"/>
    </source>
</evidence>
<feature type="transmembrane region" description="Helical" evidence="8">
    <location>
        <begin position="492"/>
        <end position="521"/>
    </location>
</feature>
<comment type="subcellular location">
    <subcellularLocation>
        <location evidence="1">Membrane</location>
        <topology evidence="1">Multi-pass membrane protein</topology>
    </subcellularLocation>
</comment>
<feature type="coiled-coil region" evidence="7">
    <location>
        <begin position="350"/>
        <end position="419"/>
    </location>
</feature>
<gene>
    <name evidence="9" type="ORF">TR117167</name>
</gene>
<feature type="transmembrane region" description="Helical" evidence="8">
    <location>
        <begin position="433"/>
        <end position="458"/>
    </location>
</feature>
<evidence type="ECO:0000256" key="4">
    <source>
        <dbReference type="ARBA" id="ARBA00022989"/>
    </source>
</evidence>
<feature type="transmembrane region" description="Helical" evidence="8">
    <location>
        <begin position="100"/>
        <end position="127"/>
    </location>
</feature>
<comment type="similarity">
    <text evidence="2">Belongs to the prominin family.</text>
</comment>
<dbReference type="GO" id="GO:0016020">
    <property type="term" value="C:membrane"/>
    <property type="evidence" value="ECO:0007669"/>
    <property type="project" value="UniProtKB-SubCell"/>
</dbReference>
<dbReference type="EMBL" id="GEEE01004106">
    <property type="protein sequence ID" value="JAP59119.1"/>
    <property type="molecule type" value="Transcribed_RNA"/>
</dbReference>
<evidence type="ECO:0000256" key="3">
    <source>
        <dbReference type="ARBA" id="ARBA00022692"/>
    </source>
</evidence>
<feature type="transmembrane region" description="Helical" evidence="8">
    <location>
        <begin position="820"/>
        <end position="845"/>
    </location>
</feature>
<keyword evidence="6" id="KW-0325">Glycoprotein</keyword>
<dbReference type="PANTHER" id="PTHR22730:SF1">
    <property type="entry name" value="PROMININ-LIKE PROTEIN"/>
    <property type="match status" value="1"/>
</dbReference>
<name>A0A0X3Q4V3_SCHSO</name>
<dbReference type="InterPro" id="IPR008795">
    <property type="entry name" value="Prominin"/>
</dbReference>